<sequence length="68" mass="6485">MRRIAAMATMAVGTLTLVGALAAPASAVPDPVGTVDCLAQAAGDVTSLIDPASPGLPAEVPGTACLAP</sequence>
<evidence type="ECO:0008006" key="4">
    <source>
        <dbReference type="Google" id="ProtNLM"/>
    </source>
</evidence>
<comment type="caution">
    <text evidence="2">The sequence shown here is derived from an EMBL/GenBank/DDBJ whole genome shotgun (WGS) entry which is preliminary data.</text>
</comment>
<evidence type="ECO:0000256" key="1">
    <source>
        <dbReference type="SAM" id="SignalP"/>
    </source>
</evidence>
<dbReference type="Proteomes" id="UP000014629">
    <property type="component" value="Unassembled WGS sequence"/>
</dbReference>
<organism evidence="2 3">
    <name type="scientific">Streptomyces aurantiacus JA 4570</name>
    <dbReference type="NCBI Taxonomy" id="1286094"/>
    <lineage>
        <taxon>Bacteria</taxon>
        <taxon>Bacillati</taxon>
        <taxon>Actinomycetota</taxon>
        <taxon>Actinomycetes</taxon>
        <taxon>Kitasatosporales</taxon>
        <taxon>Streptomycetaceae</taxon>
        <taxon>Streptomyces</taxon>
        <taxon>Streptomyces aurantiacus group</taxon>
    </lineage>
</organism>
<gene>
    <name evidence="2" type="ORF">STRAU_5064</name>
</gene>
<accession>S4AKB2</accession>
<evidence type="ECO:0000313" key="2">
    <source>
        <dbReference type="EMBL" id="EPH41897.1"/>
    </source>
</evidence>
<name>S4AKB2_9ACTN</name>
<keyword evidence="1" id="KW-0732">Signal</keyword>
<dbReference type="EMBL" id="AOPZ01000275">
    <property type="protein sequence ID" value="EPH41897.1"/>
    <property type="molecule type" value="Genomic_DNA"/>
</dbReference>
<proteinExistence type="predicted"/>
<evidence type="ECO:0000313" key="3">
    <source>
        <dbReference type="Proteomes" id="UP000014629"/>
    </source>
</evidence>
<dbReference type="OrthoDB" id="3544299at2"/>
<dbReference type="PATRIC" id="fig|1286094.4.peg.5005"/>
<feature type="chain" id="PRO_5039703322" description="Secreted protein" evidence="1">
    <location>
        <begin position="28"/>
        <end position="68"/>
    </location>
</feature>
<keyword evidence="3" id="KW-1185">Reference proteome</keyword>
<feature type="signal peptide" evidence="1">
    <location>
        <begin position="1"/>
        <end position="27"/>
    </location>
</feature>
<protein>
    <recommendedName>
        <fullName evidence="4">Secreted protein</fullName>
    </recommendedName>
</protein>
<reference evidence="2 3" key="1">
    <citation type="submission" date="2013-02" db="EMBL/GenBank/DDBJ databases">
        <title>Draft Genome Sequence of Streptomyces aurantiacus, Which Produces Setomimycin.</title>
        <authorList>
            <person name="Gruening B.A."/>
            <person name="Praeg A."/>
            <person name="Erxleben A."/>
            <person name="Guenther S."/>
            <person name="Mueller M."/>
        </authorList>
    </citation>
    <scope>NUCLEOTIDE SEQUENCE [LARGE SCALE GENOMIC DNA]</scope>
    <source>
        <strain evidence="2 3">JA 4570</strain>
    </source>
</reference>
<dbReference type="RefSeq" id="WP_016643188.1">
    <property type="nucleotide sequence ID" value="NZ_AOPZ01000275.1"/>
</dbReference>
<dbReference type="AlphaFoldDB" id="S4AKB2"/>